<dbReference type="SMART" id="SM00959">
    <property type="entry name" value="Rho_N"/>
    <property type="match status" value="1"/>
</dbReference>
<proteinExistence type="predicted"/>
<dbReference type="InterPro" id="IPR011112">
    <property type="entry name" value="Rho-like_N"/>
</dbReference>
<reference evidence="4" key="2">
    <citation type="submission" date="2021-09" db="EMBL/GenBank/DDBJ databases">
        <authorList>
            <person name="Jia N."/>
            <person name="Wang J."/>
            <person name="Shi W."/>
            <person name="Du L."/>
            <person name="Sun Y."/>
            <person name="Zhan W."/>
            <person name="Jiang J."/>
            <person name="Wang Q."/>
            <person name="Zhang B."/>
            <person name="Ji P."/>
            <person name="Sakyi L.B."/>
            <person name="Cui X."/>
            <person name="Yuan T."/>
            <person name="Jiang B."/>
            <person name="Yang W."/>
            <person name="Lam T.T.-Y."/>
            <person name="Chang Q."/>
            <person name="Ding S."/>
            <person name="Wang X."/>
            <person name="Zhu J."/>
            <person name="Ruan X."/>
            <person name="Zhao L."/>
            <person name="Wei J."/>
            <person name="Que T."/>
            <person name="Du C."/>
            <person name="Cheng J."/>
            <person name="Dai P."/>
            <person name="Han X."/>
            <person name="Huang E."/>
            <person name="Gao Y."/>
            <person name="Liu J."/>
            <person name="Shao H."/>
            <person name="Ye R."/>
            <person name="Li L."/>
            <person name="Wei W."/>
            <person name="Wang X."/>
            <person name="Wang C."/>
            <person name="Huo Q."/>
            <person name="Li W."/>
            <person name="Guo W."/>
            <person name="Chen H."/>
            <person name="Chen S."/>
            <person name="Zhou L."/>
            <person name="Zhou L."/>
            <person name="Ni X."/>
            <person name="Tian J."/>
            <person name="Zhou Y."/>
            <person name="Sheng Y."/>
            <person name="Liu T."/>
            <person name="Pan Y."/>
            <person name="Xia L."/>
            <person name="Li J."/>
            <person name="Zhao F."/>
            <person name="Cao W."/>
        </authorList>
    </citation>
    <scope>NUCLEOTIDE SEQUENCE</scope>
    <source>
        <strain evidence="4">Rmic-2018</strain>
        <tissue evidence="4">Larvae</tissue>
    </source>
</reference>
<evidence type="ECO:0000256" key="1">
    <source>
        <dbReference type="SAM" id="Coils"/>
    </source>
</evidence>
<dbReference type="AlphaFoldDB" id="A0A9J6DGT2"/>
<protein>
    <recommendedName>
        <fullName evidence="3">Rho termination factor-like N-terminal domain-containing protein</fullName>
    </recommendedName>
</protein>
<dbReference type="Proteomes" id="UP000821866">
    <property type="component" value="Chromosome 7"/>
</dbReference>
<comment type="caution">
    <text evidence="4">The sequence shown here is derived from an EMBL/GenBank/DDBJ whole genome shotgun (WGS) entry which is preliminary data.</text>
</comment>
<gene>
    <name evidence="4" type="ORF">HPB51_014882</name>
</gene>
<name>A0A9J6DGT2_RHIMP</name>
<evidence type="ECO:0000259" key="3">
    <source>
        <dbReference type="SMART" id="SM00959"/>
    </source>
</evidence>
<evidence type="ECO:0000313" key="4">
    <source>
        <dbReference type="EMBL" id="KAH8021311.1"/>
    </source>
</evidence>
<feature type="coiled-coil region" evidence="1">
    <location>
        <begin position="35"/>
        <end position="62"/>
    </location>
</feature>
<evidence type="ECO:0000256" key="2">
    <source>
        <dbReference type="SAM" id="MobiDB-lite"/>
    </source>
</evidence>
<keyword evidence="5" id="KW-1185">Reference proteome</keyword>
<feature type="region of interest" description="Disordered" evidence="2">
    <location>
        <begin position="84"/>
        <end position="103"/>
    </location>
</feature>
<feature type="domain" description="Rho termination factor-like N-terminal" evidence="3">
    <location>
        <begin position="2"/>
        <end position="44"/>
    </location>
</feature>
<organism evidence="4 5">
    <name type="scientific">Rhipicephalus microplus</name>
    <name type="common">Cattle tick</name>
    <name type="synonym">Boophilus microplus</name>
    <dbReference type="NCBI Taxonomy" id="6941"/>
    <lineage>
        <taxon>Eukaryota</taxon>
        <taxon>Metazoa</taxon>
        <taxon>Ecdysozoa</taxon>
        <taxon>Arthropoda</taxon>
        <taxon>Chelicerata</taxon>
        <taxon>Arachnida</taxon>
        <taxon>Acari</taxon>
        <taxon>Parasitiformes</taxon>
        <taxon>Ixodida</taxon>
        <taxon>Ixodoidea</taxon>
        <taxon>Ixodidae</taxon>
        <taxon>Rhipicephalinae</taxon>
        <taxon>Rhipicephalus</taxon>
        <taxon>Boophilus</taxon>
    </lineage>
</organism>
<dbReference type="GO" id="GO:0006353">
    <property type="term" value="P:DNA-templated transcription termination"/>
    <property type="evidence" value="ECO:0007669"/>
    <property type="project" value="InterPro"/>
</dbReference>
<sequence length="137" mass="16059">MNLNGLKKPELLEFARELGLQIAETKRKQEFIDAIERAGAEHEELSECLEDIRQRKEEQTLRRNEAESPLRLLPSARKEALRRVGYSRKKRVRPPPTERTPYAELDTHEESVCRTFHCRVAKPRRSRCIEAESTDYA</sequence>
<reference evidence="4" key="1">
    <citation type="journal article" date="2020" name="Cell">
        <title>Large-Scale Comparative Analyses of Tick Genomes Elucidate Their Genetic Diversity and Vector Capacities.</title>
        <authorList>
            <consortium name="Tick Genome and Microbiome Consortium (TIGMIC)"/>
            <person name="Jia N."/>
            <person name="Wang J."/>
            <person name="Shi W."/>
            <person name="Du L."/>
            <person name="Sun Y."/>
            <person name="Zhan W."/>
            <person name="Jiang J.F."/>
            <person name="Wang Q."/>
            <person name="Zhang B."/>
            <person name="Ji P."/>
            <person name="Bell-Sakyi L."/>
            <person name="Cui X.M."/>
            <person name="Yuan T.T."/>
            <person name="Jiang B.G."/>
            <person name="Yang W.F."/>
            <person name="Lam T.T."/>
            <person name="Chang Q.C."/>
            <person name="Ding S.J."/>
            <person name="Wang X.J."/>
            <person name="Zhu J.G."/>
            <person name="Ruan X.D."/>
            <person name="Zhao L."/>
            <person name="Wei J.T."/>
            <person name="Ye R.Z."/>
            <person name="Que T.C."/>
            <person name="Du C.H."/>
            <person name="Zhou Y.H."/>
            <person name="Cheng J.X."/>
            <person name="Dai P.F."/>
            <person name="Guo W.B."/>
            <person name="Han X.H."/>
            <person name="Huang E.J."/>
            <person name="Li L.F."/>
            <person name="Wei W."/>
            <person name="Gao Y.C."/>
            <person name="Liu J.Z."/>
            <person name="Shao H.Z."/>
            <person name="Wang X."/>
            <person name="Wang C.C."/>
            <person name="Yang T.C."/>
            <person name="Huo Q.B."/>
            <person name="Li W."/>
            <person name="Chen H.Y."/>
            <person name="Chen S.E."/>
            <person name="Zhou L.G."/>
            <person name="Ni X.B."/>
            <person name="Tian J.H."/>
            <person name="Sheng Y."/>
            <person name="Liu T."/>
            <person name="Pan Y.S."/>
            <person name="Xia L.Y."/>
            <person name="Li J."/>
            <person name="Zhao F."/>
            <person name="Cao W.C."/>
        </authorList>
    </citation>
    <scope>NUCLEOTIDE SEQUENCE</scope>
    <source>
        <strain evidence="4">Rmic-2018</strain>
    </source>
</reference>
<keyword evidence="1" id="KW-0175">Coiled coil</keyword>
<dbReference type="EMBL" id="JABSTU010000009">
    <property type="protein sequence ID" value="KAH8021311.1"/>
    <property type="molecule type" value="Genomic_DNA"/>
</dbReference>
<evidence type="ECO:0000313" key="5">
    <source>
        <dbReference type="Proteomes" id="UP000821866"/>
    </source>
</evidence>
<accession>A0A9J6DGT2</accession>
<dbReference type="Pfam" id="PF07498">
    <property type="entry name" value="Rho_N"/>
    <property type="match status" value="1"/>
</dbReference>